<reference evidence="1 2" key="1">
    <citation type="journal article" date="2016" name="Front. Microbiol.">
        <title>Genomic Resource of Rice Seed Associated Bacteria.</title>
        <authorList>
            <person name="Midha S."/>
            <person name="Bansal K."/>
            <person name="Sharma S."/>
            <person name="Kumar N."/>
            <person name="Patil P.P."/>
            <person name="Chaudhry V."/>
            <person name="Patil P.B."/>
        </authorList>
    </citation>
    <scope>NUCLEOTIDE SEQUENCE [LARGE SCALE GENOMIC DNA]</scope>
    <source>
        <strain evidence="1 2">NS319</strain>
    </source>
</reference>
<dbReference type="InterPro" id="IPR029058">
    <property type="entry name" value="AB_hydrolase_fold"/>
</dbReference>
<protein>
    <submittedName>
        <fullName evidence="1">Uncharacterized protein</fullName>
    </submittedName>
</protein>
<comment type="caution">
    <text evidence="1">The sequence shown here is derived from an EMBL/GenBank/DDBJ whole genome shotgun (WGS) entry which is preliminary data.</text>
</comment>
<proteinExistence type="predicted"/>
<dbReference type="PATRIC" id="fig|33051.3.peg.4067"/>
<accession>A0A147HUG5</accession>
<dbReference type="EMBL" id="LDTD01000098">
    <property type="protein sequence ID" value="KTT68558.1"/>
    <property type="molecule type" value="Genomic_DNA"/>
</dbReference>
<dbReference type="Gene3D" id="3.40.50.1820">
    <property type="entry name" value="alpha/beta hydrolase"/>
    <property type="match status" value="1"/>
</dbReference>
<name>A0A147HUG5_9SPHN</name>
<evidence type="ECO:0000313" key="1">
    <source>
        <dbReference type="EMBL" id="KTT68558.1"/>
    </source>
</evidence>
<dbReference type="AlphaFoldDB" id="A0A147HUG5"/>
<dbReference type="Proteomes" id="UP000072867">
    <property type="component" value="Unassembled WGS sequence"/>
</dbReference>
<sequence length="63" mass="6807">MVAIPALVQHGEDHQMVPFATSGRLSRDVVKGAVLTSYPGYPPDMPITRADRINADLLAFIEG</sequence>
<gene>
    <name evidence="1" type="ORF">NS319_13370</name>
</gene>
<organism evidence="1 2">
    <name type="scientific">Sphingomonas sanguinis</name>
    <dbReference type="NCBI Taxonomy" id="33051"/>
    <lineage>
        <taxon>Bacteria</taxon>
        <taxon>Pseudomonadati</taxon>
        <taxon>Pseudomonadota</taxon>
        <taxon>Alphaproteobacteria</taxon>
        <taxon>Sphingomonadales</taxon>
        <taxon>Sphingomonadaceae</taxon>
        <taxon>Sphingomonas</taxon>
    </lineage>
</organism>
<evidence type="ECO:0000313" key="2">
    <source>
        <dbReference type="Proteomes" id="UP000072867"/>
    </source>
</evidence>
<dbReference type="RefSeq" id="WP_058734046.1">
    <property type="nucleotide sequence ID" value="NZ_LDTD01000098.1"/>
</dbReference>
<dbReference type="SUPFAM" id="SSF53474">
    <property type="entry name" value="alpha/beta-Hydrolases"/>
    <property type="match status" value="1"/>
</dbReference>